<feature type="compositionally biased region" description="Basic and acidic residues" evidence="1">
    <location>
        <begin position="348"/>
        <end position="358"/>
    </location>
</feature>
<dbReference type="PANTHER" id="PTHR46918:SF1">
    <property type="entry name" value="SYNAPTONEMAL COMPLEX PROTEIN 1"/>
    <property type="match status" value="1"/>
</dbReference>
<sequence>MEKERGFNFQLLIPSKSEFEVATAANNMLKDAHDAAEKAKEDLMKKSKDSENTVQELEGYLSTEKQNNRENTIQIEQLKKELIHHEMRYEELLVKFNELQSEKTAIQQKFEFGISSVKAMKADMKLSEAKAMKQTREIQELESENQHLRNEVNSIKLQIQRKREQTETFEKKIEDNFAHLQGEITQKEKRIKVLEKKLFNLRKNSNKALENQKEISVQQEEHKQLQKPHEEETQRLLNDIESESALASELTDEVGKDKLTAVDVIKNKEETELKCQQKIADMVALMEKHKGHYEQIVGEKDAELVMRKKKETEALAHYKSLSPDLSSNAGVCAKTPKEFSKAQKAPSSKKDHRAEVQKKTAYRIKTPPSAPNAHWKMATMDLDFKSDSSDQSDILNFAGTPPAPALKSNILPKVRNPARQKSPENKLKFASMKRMRDAGWTAVTGCDHKKKKNNEKIFA</sequence>
<accession>A0A5C6N4B7</accession>
<dbReference type="GO" id="GO:0051878">
    <property type="term" value="P:lateral element assembly"/>
    <property type="evidence" value="ECO:0007669"/>
    <property type="project" value="TreeGrafter"/>
</dbReference>
<gene>
    <name evidence="2" type="ORF">D4764_04G0009510</name>
</gene>
<dbReference type="Proteomes" id="UP000324091">
    <property type="component" value="Chromosome 4"/>
</dbReference>
<evidence type="ECO:0000313" key="3">
    <source>
        <dbReference type="Proteomes" id="UP000324091"/>
    </source>
</evidence>
<dbReference type="EMBL" id="RHFK02000017">
    <property type="protein sequence ID" value="TWW62304.1"/>
    <property type="molecule type" value="Genomic_DNA"/>
</dbReference>
<dbReference type="GO" id="GO:0000711">
    <property type="term" value="P:meiotic DNA repair synthesis"/>
    <property type="evidence" value="ECO:0007669"/>
    <property type="project" value="TreeGrafter"/>
</dbReference>
<feature type="region of interest" description="Disordered" evidence="1">
    <location>
        <begin position="210"/>
        <end position="231"/>
    </location>
</feature>
<feature type="region of interest" description="Disordered" evidence="1">
    <location>
        <begin position="339"/>
        <end position="358"/>
    </location>
</feature>
<feature type="compositionally biased region" description="Basic and acidic residues" evidence="1">
    <location>
        <begin position="219"/>
        <end position="231"/>
    </location>
</feature>
<name>A0A5C6N4B7_9TELE</name>
<keyword evidence="3" id="KW-1185">Reference proteome</keyword>
<organism evidence="2 3">
    <name type="scientific">Takifugu flavidus</name>
    <name type="common">sansaifugu</name>
    <dbReference type="NCBI Taxonomy" id="433684"/>
    <lineage>
        <taxon>Eukaryota</taxon>
        <taxon>Metazoa</taxon>
        <taxon>Chordata</taxon>
        <taxon>Craniata</taxon>
        <taxon>Vertebrata</taxon>
        <taxon>Euteleostomi</taxon>
        <taxon>Actinopterygii</taxon>
        <taxon>Neopterygii</taxon>
        <taxon>Teleostei</taxon>
        <taxon>Neoteleostei</taxon>
        <taxon>Acanthomorphata</taxon>
        <taxon>Eupercaria</taxon>
        <taxon>Tetraodontiformes</taxon>
        <taxon>Tetradontoidea</taxon>
        <taxon>Tetraodontidae</taxon>
        <taxon>Takifugu</taxon>
    </lineage>
</organism>
<dbReference type="Pfam" id="PF05483">
    <property type="entry name" value="SCP-1"/>
    <property type="match status" value="1"/>
</dbReference>
<dbReference type="AlphaFoldDB" id="A0A5C6N4B7"/>
<dbReference type="GO" id="GO:0003690">
    <property type="term" value="F:double-stranded DNA binding"/>
    <property type="evidence" value="ECO:0007669"/>
    <property type="project" value="TreeGrafter"/>
</dbReference>
<evidence type="ECO:0000256" key="1">
    <source>
        <dbReference type="SAM" id="MobiDB-lite"/>
    </source>
</evidence>
<dbReference type="GO" id="GO:0001673">
    <property type="term" value="C:male germ cell nucleus"/>
    <property type="evidence" value="ECO:0007669"/>
    <property type="project" value="TreeGrafter"/>
</dbReference>
<dbReference type="GO" id="GO:0000802">
    <property type="term" value="C:transverse filament"/>
    <property type="evidence" value="ECO:0007669"/>
    <property type="project" value="TreeGrafter"/>
</dbReference>
<dbReference type="GO" id="GO:0051026">
    <property type="term" value="P:chiasma assembly"/>
    <property type="evidence" value="ECO:0007669"/>
    <property type="project" value="TreeGrafter"/>
</dbReference>
<reference evidence="2 3" key="1">
    <citation type="submission" date="2019-04" db="EMBL/GenBank/DDBJ databases">
        <title>Chromosome genome assembly for Takifugu flavidus.</title>
        <authorList>
            <person name="Xiao S."/>
        </authorList>
    </citation>
    <scope>NUCLEOTIDE SEQUENCE [LARGE SCALE GENOMIC DNA]</scope>
    <source>
        <strain evidence="2">HTHZ2018</strain>
        <tissue evidence="2">Muscle</tissue>
    </source>
</reference>
<evidence type="ECO:0000313" key="2">
    <source>
        <dbReference type="EMBL" id="TWW62304.1"/>
    </source>
</evidence>
<protein>
    <submittedName>
        <fullName evidence="2">Synaptonemal complex protein 1</fullName>
    </submittedName>
</protein>
<dbReference type="GO" id="GO:0000801">
    <property type="term" value="C:central element"/>
    <property type="evidence" value="ECO:0007669"/>
    <property type="project" value="TreeGrafter"/>
</dbReference>
<comment type="caution">
    <text evidence="2">The sequence shown here is derived from an EMBL/GenBank/DDBJ whole genome shotgun (WGS) entry which is preliminary data.</text>
</comment>
<proteinExistence type="predicted"/>
<dbReference type="PANTHER" id="PTHR46918">
    <property type="entry name" value="SYNAPTONEMAL COMPLEX PROTEIN 1"/>
    <property type="match status" value="1"/>
</dbReference>
<dbReference type="InterPro" id="IPR008827">
    <property type="entry name" value="SYCP1"/>
</dbReference>